<reference evidence="3 4" key="1">
    <citation type="submission" date="2024-09" db="EMBL/GenBank/DDBJ databases">
        <authorList>
            <person name="Sun Q."/>
            <person name="Mori K."/>
        </authorList>
    </citation>
    <scope>NUCLEOTIDE SEQUENCE [LARGE SCALE GENOMIC DNA]</scope>
    <source>
        <strain evidence="3 4">TBRC 2205</strain>
    </source>
</reference>
<accession>A0ABV6NRW9</accession>
<dbReference type="RefSeq" id="WP_377336183.1">
    <property type="nucleotide sequence ID" value="NZ_JBHLUE010000004.1"/>
</dbReference>
<dbReference type="InterPro" id="IPR001387">
    <property type="entry name" value="Cro/C1-type_HTH"/>
</dbReference>
<evidence type="ECO:0000313" key="4">
    <source>
        <dbReference type="Proteomes" id="UP001589894"/>
    </source>
</evidence>
<keyword evidence="4" id="KW-1185">Reference proteome</keyword>
<organism evidence="3 4">
    <name type="scientific">Plantactinospora siamensis</name>
    <dbReference type="NCBI Taxonomy" id="555372"/>
    <lineage>
        <taxon>Bacteria</taxon>
        <taxon>Bacillati</taxon>
        <taxon>Actinomycetota</taxon>
        <taxon>Actinomycetes</taxon>
        <taxon>Micromonosporales</taxon>
        <taxon>Micromonosporaceae</taxon>
        <taxon>Plantactinospora</taxon>
    </lineage>
</organism>
<dbReference type="SUPFAM" id="SSF47413">
    <property type="entry name" value="lambda repressor-like DNA-binding domains"/>
    <property type="match status" value="1"/>
</dbReference>
<gene>
    <name evidence="3" type="ORF">ACFFHU_04995</name>
</gene>
<comment type="caution">
    <text evidence="3">The sequence shown here is derived from an EMBL/GenBank/DDBJ whole genome shotgun (WGS) entry which is preliminary data.</text>
</comment>
<dbReference type="Pfam" id="PF13560">
    <property type="entry name" value="HTH_31"/>
    <property type="match status" value="1"/>
</dbReference>
<feature type="domain" description="HTH cro/C1-type" evidence="2">
    <location>
        <begin position="22"/>
        <end position="78"/>
    </location>
</feature>
<dbReference type="Proteomes" id="UP001589894">
    <property type="component" value="Unassembled WGS sequence"/>
</dbReference>
<dbReference type="PROSITE" id="PS50943">
    <property type="entry name" value="HTH_CROC1"/>
    <property type="match status" value="1"/>
</dbReference>
<proteinExistence type="predicted"/>
<name>A0ABV6NRW9_9ACTN</name>
<sequence length="235" mass="24151">MDGASPCAAAESIASRQFRWELRRWRIRQGMTQRALAERIRFSRETVAAVESGRRYGSCEFAVRCDEALDTGGQLADLWPRVAVEQLAADGRRGPRGAEVARLPVGRPRTAPTRRVAGARPGVDGGPPGAAGPDAAIAAGLDAAIAAGLDAAVVAGLAPAVAAGPADPVGAGPVGTDPGAVAAAIDELRELVGQILREQVRPAAPRPATGRSPIPAPRRPRDGAVRPRAANPAGR</sequence>
<protein>
    <submittedName>
        <fullName evidence="3">Helix-turn-helix transcriptional regulator</fullName>
    </submittedName>
</protein>
<evidence type="ECO:0000259" key="2">
    <source>
        <dbReference type="PROSITE" id="PS50943"/>
    </source>
</evidence>
<evidence type="ECO:0000256" key="1">
    <source>
        <dbReference type="SAM" id="MobiDB-lite"/>
    </source>
</evidence>
<dbReference type="CDD" id="cd00093">
    <property type="entry name" value="HTH_XRE"/>
    <property type="match status" value="1"/>
</dbReference>
<dbReference type="Gene3D" id="1.10.260.40">
    <property type="entry name" value="lambda repressor-like DNA-binding domains"/>
    <property type="match status" value="1"/>
</dbReference>
<dbReference type="EMBL" id="JBHLUE010000004">
    <property type="protein sequence ID" value="MFC0563525.1"/>
    <property type="molecule type" value="Genomic_DNA"/>
</dbReference>
<dbReference type="SMART" id="SM00530">
    <property type="entry name" value="HTH_XRE"/>
    <property type="match status" value="1"/>
</dbReference>
<feature type="region of interest" description="Disordered" evidence="1">
    <location>
        <begin position="196"/>
        <end position="235"/>
    </location>
</feature>
<dbReference type="InterPro" id="IPR010982">
    <property type="entry name" value="Lambda_DNA-bd_dom_sf"/>
</dbReference>
<evidence type="ECO:0000313" key="3">
    <source>
        <dbReference type="EMBL" id="MFC0563525.1"/>
    </source>
</evidence>